<dbReference type="Proteomes" id="UP001062846">
    <property type="component" value="Chromosome 2"/>
</dbReference>
<reference evidence="1" key="1">
    <citation type="submission" date="2022-02" db="EMBL/GenBank/DDBJ databases">
        <title>Plant Genome Project.</title>
        <authorList>
            <person name="Zhang R.-G."/>
        </authorList>
    </citation>
    <scope>NUCLEOTIDE SEQUENCE</scope>
    <source>
        <strain evidence="1">AT1</strain>
    </source>
</reference>
<accession>A0ACC0PLW2</accession>
<comment type="caution">
    <text evidence="1">The sequence shown here is derived from an EMBL/GenBank/DDBJ whole genome shotgun (WGS) entry which is preliminary data.</text>
</comment>
<keyword evidence="2" id="KW-1185">Reference proteome</keyword>
<protein>
    <submittedName>
        <fullName evidence="1">Uncharacterized protein</fullName>
    </submittedName>
</protein>
<evidence type="ECO:0000313" key="1">
    <source>
        <dbReference type="EMBL" id="KAI8566675.1"/>
    </source>
</evidence>
<organism evidence="1 2">
    <name type="scientific">Rhododendron molle</name>
    <name type="common">Chinese azalea</name>
    <name type="synonym">Azalea mollis</name>
    <dbReference type="NCBI Taxonomy" id="49168"/>
    <lineage>
        <taxon>Eukaryota</taxon>
        <taxon>Viridiplantae</taxon>
        <taxon>Streptophyta</taxon>
        <taxon>Embryophyta</taxon>
        <taxon>Tracheophyta</taxon>
        <taxon>Spermatophyta</taxon>
        <taxon>Magnoliopsida</taxon>
        <taxon>eudicotyledons</taxon>
        <taxon>Gunneridae</taxon>
        <taxon>Pentapetalae</taxon>
        <taxon>asterids</taxon>
        <taxon>Ericales</taxon>
        <taxon>Ericaceae</taxon>
        <taxon>Ericoideae</taxon>
        <taxon>Rhodoreae</taxon>
        <taxon>Rhododendron</taxon>
    </lineage>
</organism>
<sequence length="151" mass="16932">MATGSSSTCPEPVKTNLTPQNPILAEVSAPLIENLLPEIIFEILLRLPVKFLLRFRNICVNGILHWTASRKSHEAIVSLDLVKETFGEVLQPDYVDGHSQLMLHVVSGCLCVVYDYDGISAEVWVMKEYGTPENEMCVIPGIEMCEYNFDM</sequence>
<name>A0ACC0PLW2_RHOML</name>
<evidence type="ECO:0000313" key="2">
    <source>
        <dbReference type="Proteomes" id="UP001062846"/>
    </source>
</evidence>
<gene>
    <name evidence="1" type="ORF">RHMOL_Rhmol02G0060400</name>
</gene>
<proteinExistence type="predicted"/>
<dbReference type="EMBL" id="CM046389">
    <property type="protein sequence ID" value="KAI8566675.1"/>
    <property type="molecule type" value="Genomic_DNA"/>
</dbReference>